<protein>
    <submittedName>
        <fullName evidence="1">Uncharacterized protein</fullName>
    </submittedName>
</protein>
<organism evidence="1 2">
    <name type="scientific">Linum trigynum</name>
    <dbReference type="NCBI Taxonomy" id="586398"/>
    <lineage>
        <taxon>Eukaryota</taxon>
        <taxon>Viridiplantae</taxon>
        <taxon>Streptophyta</taxon>
        <taxon>Embryophyta</taxon>
        <taxon>Tracheophyta</taxon>
        <taxon>Spermatophyta</taxon>
        <taxon>Magnoliopsida</taxon>
        <taxon>eudicotyledons</taxon>
        <taxon>Gunneridae</taxon>
        <taxon>Pentapetalae</taxon>
        <taxon>rosids</taxon>
        <taxon>fabids</taxon>
        <taxon>Malpighiales</taxon>
        <taxon>Linaceae</taxon>
        <taxon>Linum</taxon>
    </lineage>
</organism>
<sequence>MNDVIQKLRPRLLSWLHRSRTGKKRNHLCSLPVSILKIRNWDGENSRVLCPFFFSLWKSVGGILIYAGRLALFVRRFSYQDIRTLMFLYNVYMIDPLRTPLDWKTRLQVAIGVAAGIGKHNFNAKLSDIGLDTSAANSFALIRQRSDSEDPTPSWRENIIFQLGLLILELVTGHELRKLLAVARECIRSRYVPKFSIQQIFRYLHQKVEIPI</sequence>
<keyword evidence="2" id="KW-1185">Reference proteome</keyword>
<dbReference type="AlphaFoldDB" id="A0AAV2EX19"/>
<proteinExistence type="predicted"/>
<name>A0AAV2EX19_9ROSI</name>
<dbReference type="Proteomes" id="UP001497516">
    <property type="component" value="Chromosome 5"/>
</dbReference>
<dbReference type="EMBL" id="OZ034818">
    <property type="protein sequence ID" value="CAL1390511.1"/>
    <property type="molecule type" value="Genomic_DNA"/>
</dbReference>
<accession>A0AAV2EX19</accession>
<gene>
    <name evidence="1" type="ORF">LTRI10_LOCUS31292</name>
</gene>
<evidence type="ECO:0000313" key="2">
    <source>
        <dbReference type="Proteomes" id="UP001497516"/>
    </source>
</evidence>
<reference evidence="1 2" key="1">
    <citation type="submission" date="2024-04" db="EMBL/GenBank/DDBJ databases">
        <authorList>
            <person name="Fracassetti M."/>
        </authorList>
    </citation>
    <scope>NUCLEOTIDE SEQUENCE [LARGE SCALE GENOMIC DNA]</scope>
</reference>
<evidence type="ECO:0000313" key="1">
    <source>
        <dbReference type="EMBL" id="CAL1390511.1"/>
    </source>
</evidence>